<dbReference type="Proteomes" id="UP001567538">
    <property type="component" value="Unassembled WGS sequence"/>
</dbReference>
<evidence type="ECO:0000313" key="1">
    <source>
        <dbReference type="EMBL" id="KAL1557101.1"/>
    </source>
</evidence>
<proteinExistence type="predicted"/>
<name>A0ABD1HKV9_SALDI</name>
<comment type="caution">
    <text evidence="1">The sequence shown here is derived from an EMBL/GenBank/DDBJ whole genome shotgun (WGS) entry which is preliminary data.</text>
</comment>
<protein>
    <recommendedName>
        <fullName evidence="3">Maturase K</fullName>
    </recommendedName>
</protein>
<evidence type="ECO:0000313" key="2">
    <source>
        <dbReference type="Proteomes" id="UP001567538"/>
    </source>
</evidence>
<dbReference type="AlphaFoldDB" id="A0ABD1HKV9"/>
<accession>A0ABD1HKV9</accession>
<gene>
    <name evidence="1" type="ORF">AAHA92_12629</name>
</gene>
<sequence>MKTKNMQQLKMILQPLKFFMLLSLRLQENLLSIEIIVKVLVGGICESESDTKIIPFCGKPGWTAYNKLLPPMILKKLWDAYPLNLVHLTRKDYRRISMLNTTITQIFLQLKNWDQSPSIQSGKVVHEKDLVPLIPYIPKLVMQISGSWRSRILQAFTEVFKNSSPESSMKLSCIIAIEEMLAPGRSSLYLDESDRSLLSYQISWIQDLPSLLILLDDKSPACSKAVL</sequence>
<evidence type="ECO:0008006" key="3">
    <source>
        <dbReference type="Google" id="ProtNLM"/>
    </source>
</evidence>
<keyword evidence="2" id="KW-1185">Reference proteome</keyword>
<reference evidence="1 2" key="1">
    <citation type="submission" date="2024-06" db="EMBL/GenBank/DDBJ databases">
        <title>A chromosome level genome sequence of Diviner's sage (Salvia divinorum).</title>
        <authorList>
            <person name="Ford S.A."/>
            <person name="Ro D.-K."/>
            <person name="Ness R.W."/>
            <person name="Phillips M.A."/>
        </authorList>
    </citation>
    <scope>NUCLEOTIDE SEQUENCE [LARGE SCALE GENOMIC DNA]</scope>
    <source>
        <strain evidence="1">SAF-2024a</strain>
        <tissue evidence="1">Leaf</tissue>
    </source>
</reference>
<dbReference type="EMBL" id="JBEAFC010000005">
    <property type="protein sequence ID" value="KAL1557101.1"/>
    <property type="molecule type" value="Genomic_DNA"/>
</dbReference>
<organism evidence="1 2">
    <name type="scientific">Salvia divinorum</name>
    <name type="common">Maria pastora</name>
    <name type="synonym">Diviner's sage</name>
    <dbReference type="NCBI Taxonomy" id="28513"/>
    <lineage>
        <taxon>Eukaryota</taxon>
        <taxon>Viridiplantae</taxon>
        <taxon>Streptophyta</taxon>
        <taxon>Embryophyta</taxon>
        <taxon>Tracheophyta</taxon>
        <taxon>Spermatophyta</taxon>
        <taxon>Magnoliopsida</taxon>
        <taxon>eudicotyledons</taxon>
        <taxon>Gunneridae</taxon>
        <taxon>Pentapetalae</taxon>
        <taxon>asterids</taxon>
        <taxon>lamiids</taxon>
        <taxon>Lamiales</taxon>
        <taxon>Lamiaceae</taxon>
        <taxon>Nepetoideae</taxon>
        <taxon>Mentheae</taxon>
        <taxon>Salviinae</taxon>
        <taxon>Salvia</taxon>
        <taxon>Salvia subgen. Calosphace</taxon>
    </lineage>
</organism>